<dbReference type="CDD" id="cd12956">
    <property type="entry name" value="CBM_SusE-F_like"/>
    <property type="match status" value="1"/>
</dbReference>
<dbReference type="GO" id="GO:0019867">
    <property type="term" value="C:outer membrane"/>
    <property type="evidence" value="ECO:0007669"/>
    <property type="project" value="InterPro"/>
</dbReference>
<comment type="caution">
    <text evidence="2">The sequence shown here is derived from an EMBL/GenBank/DDBJ whole genome shotgun (WGS) entry which is preliminary data.</text>
</comment>
<dbReference type="EMBL" id="PYGF01000001">
    <property type="protein sequence ID" value="PSL07303.1"/>
    <property type="molecule type" value="Genomic_DNA"/>
</dbReference>
<evidence type="ECO:0000313" key="2">
    <source>
        <dbReference type="EMBL" id="PSL07303.1"/>
    </source>
</evidence>
<keyword evidence="3" id="KW-1185">Reference proteome</keyword>
<feature type="domain" description="SusE outer membrane protein" evidence="1">
    <location>
        <begin position="27"/>
        <end position="126"/>
    </location>
</feature>
<dbReference type="Pfam" id="PF14292">
    <property type="entry name" value="SusE"/>
    <property type="match status" value="1"/>
</dbReference>
<gene>
    <name evidence="2" type="ORF">CLV48_101233</name>
</gene>
<evidence type="ECO:0000313" key="3">
    <source>
        <dbReference type="Proteomes" id="UP000240708"/>
    </source>
</evidence>
<reference evidence="2 3" key="1">
    <citation type="submission" date="2018-03" db="EMBL/GenBank/DDBJ databases">
        <title>Genomic Encyclopedia of Archaeal and Bacterial Type Strains, Phase II (KMG-II): from individual species to whole genera.</title>
        <authorList>
            <person name="Goeker M."/>
        </authorList>
    </citation>
    <scope>NUCLEOTIDE SEQUENCE [LARGE SCALE GENOMIC DNA]</scope>
    <source>
        <strain evidence="2 3">DSM 28057</strain>
    </source>
</reference>
<evidence type="ECO:0000259" key="1">
    <source>
        <dbReference type="Pfam" id="PF14292"/>
    </source>
</evidence>
<organism evidence="2 3">
    <name type="scientific">Cecembia rubra</name>
    <dbReference type="NCBI Taxonomy" id="1485585"/>
    <lineage>
        <taxon>Bacteria</taxon>
        <taxon>Pseudomonadati</taxon>
        <taxon>Bacteroidota</taxon>
        <taxon>Cytophagia</taxon>
        <taxon>Cytophagales</taxon>
        <taxon>Cyclobacteriaceae</taxon>
        <taxon>Cecembia</taxon>
    </lineage>
</organism>
<protein>
    <submittedName>
        <fullName evidence="2">Uncharacterized protein DUF5019</fullName>
    </submittedName>
</protein>
<dbReference type="Gene3D" id="2.60.40.3620">
    <property type="match status" value="2"/>
</dbReference>
<sequence>MMRLLSKLTLVGLLLPLIWSCSAIDEPPIIPQLPATIASAPSSITLIGEDEEEVVVFNVNPADFGTPMEVTYIIQMDRPGNNFANAADLGSSTSTTVEVKAADINRRAVSRGIIAGEAGPMEFRVRAVPSRSLSALEGAAVTINVTTFADPVALRNLFLVGEATARGWNNNDNNPALFRDPENPDLFVYSGFFNAGGFKVLENLGAWQPQYGTNDGTSIAVNPGNGSDPDVFNVPAAGYYTFTFDLAAETFSLVPIANVPAVFGTVGIIGSATANGWDASTAMNQLAFDKHIYYLTATLSNGEMKFRADNDWAVNWGSNTAISGRATQDGPNIPVEAGTFKIWFNSLDGRYVKIDQ</sequence>
<dbReference type="AlphaFoldDB" id="A0A2P8ECW6"/>
<accession>A0A2P8ECW6</accession>
<dbReference type="RefSeq" id="WP_245889446.1">
    <property type="nucleotide sequence ID" value="NZ_JAUVYL010000039.1"/>
</dbReference>
<dbReference type="GO" id="GO:2001070">
    <property type="term" value="F:starch binding"/>
    <property type="evidence" value="ECO:0007669"/>
    <property type="project" value="InterPro"/>
</dbReference>
<proteinExistence type="predicted"/>
<dbReference type="Proteomes" id="UP000240708">
    <property type="component" value="Unassembled WGS sequence"/>
</dbReference>
<dbReference type="InterPro" id="IPR025970">
    <property type="entry name" value="SusE"/>
</dbReference>
<name>A0A2P8ECW6_9BACT</name>